<evidence type="ECO:0000259" key="3">
    <source>
        <dbReference type="Pfam" id="PF13439"/>
    </source>
</evidence>
<dbReference type="Proteomes" id="UP001597351">
    <property type="component" value="Unassembled WGS sequence"/>
</dbReference>
<keyword evidence="5" id="KW-1185">Reference proteome</keyword>
<name>A0ABW4TIR7_9ACTN</name>
<dbReference type="CDD" id="cd03801">
    <property type="entry name" value="GT4_PimA-like"/>
    <property type="match status" value="1"/>
</dbReference>
<keyword evidence="1 4" id="KW-0328">Glycosyltransferase</keyword>
<dbReference type="RefSeq" id="WP_343916626.1">
    <property type="nucleotide sequence ID" value="NZ_BAAAJT010000002.1"/>
</dbReference>
<dbReference type="GO" id="GO:0016757">
    <property type="term" value="F:glycosyltransferase activity"/>
    <property type="evidence" value="ECO:0007669"/>
    <property type="project" value="UniProtKB-KW"/>
</dbReference>
<evidence type="ECO:0000256" key="2">
    <source>
        <dbReference type="ARBA" id="ARBA00022679"/>
    </source>
</evidence>
<dbReference type="EMBL" id="JBHUGD010000003">
    <property type="protein sequence ID" value="MFD1946455.1"/>
    <property type="molecule type" value="Genomic_DNA"/>
</dbReference>
<accession>A0ABW4TIR7</accession>
<dbReference type="PANTHER" id="PTHR45947">
    <property type="entry name" value="SULFOQUINOVOSYL TRANSFERASE SQD2"/>
    <property type="match status" value="1"/>
</dbReference>
<dbReference type="Gene3D" id="3.40.50.2000">
    <property type="entry name" value="Glycogen Phosphorylase B"/>
    <property type="match status" value="2"/>
</dbReference>
<feature type="domain" description="Glycosyltransferase subfamily 4-like N-terminal" evidence="3">
    <location>
        <begin position="17"/>
        <end position="197"/>
    </location>
</feature>
<dbReference type="EC" id="2.4.-.-" evidence="4"/>
<gene>
    <name evidence="4" type="ORF">ACFSDE_06595</name>
</gene>
<protein>
    <submittedName>
        <fullName evidence="4">Glycosyltransferase family 4 protein</fullName>
        <ecNumber evidence="4">2.4.-.-</ecNumber>
    </submittedName>
</protein>
<evidence type="ECO:0000313" key="4">
    <source>
        <dbReference type="EMBL" id="MFD1946455.1"/>
    </source>
</evidence>
<dbReference type="InterPro" id="IPR028098">
    <property type="entry name" value="Glyco_trans_4-like_N"/>
</dbReference>
<dbReference type="PANTHER" id="PTHR45947:SF13">
    <property type="entry name" value="TRANSFERASE"/>
    <property type="match status" value="1"/>
</dbReference>
<evidence type="ECO:0000256" key="1">
    <source>
        <dbReference type="ARBA" id="ARBA00022676"/>
    </source>
</evidence>
<dbReference type="Pfam" id="PF13692">
    <property type="entry name" value="Glyco_trans_1_4"/>
    <property type="match status" value="1"/>
</dbReference>
<keyword evidence="2 4" id="KW-0808">Transferase</keyword>
<dbReference type="InterPro" id="IPR050194">
    <property type="entry name" value="Glycosyltransferase_grp1"/>
</dbReference>
<dbReference type="Pfam" id="PF13439">
    <property type="entry name" value="Glyco_transf_4"/>
    <property type="match status" value="1"/>
</dbReference>
<evidence type="ECO:0000313" key="5">
    <source>
        <dbReference type="Proteomes" id="UP001597351"/>
    </source>
</evidence>
<dbReference type="SUPFAM" id="SSF53756">
    <property type="entry name" value="UDP-Glycosyltransferase/glycogen phosphorylase"/>
    <property type="match status" value="1"/>
</dbReference>
<sequence>MRIAVVHSFYSTRQPSGENAVVEDQVQALEEAGHDVLLVARRTDDLETGRHYGARAALRVASGRGGSPERELTEFAPDVVHLHNTFPNMGTAWLGNWGRRTVVTLHNFRTVCAAGTLFRDGHACTECISTPVRPALRHGCYRDSRVATMPLAAATRPSGALRRIGRDSAEVIVLNEVARAVIADVYHREVQVLPNFVADGVPHPAPHAGWLYVGRLTQEKGVIELLSAWPAEERLDVVGAGPLEDEVRRLAAESPTVRYLGLVDRTDLRTGLGQYEGLILPSLWPEGLPTVVLEAIAGGLPVVMSDRVASSAEFVELGAATLLRTPFDQRGVQSTLDKHRTDTGMRQRAQDLHASRYSRSAWLDGIAPIYERVAAG</sequence>
<reference evidence="5" key="1">
    <citation type="journal article" date="2019" name="Int. J. Syst. Evol. Microbiol.">
        <title>The Global Catalogue of Microorganisms (GCM) 10K type strain sequencing project: providing services to taxonomists for standard genome sequencing and annotation.</title>
        <authorList>
            <consortium name="The Broad Institute Genomics Platform"/>
            <consortium name="The Broad Institute Genome Sequencing Center for Infectious Disease"/>
            <person name="Wu L."/>
            <person name="Ma J."/>
        </authorList>
    </citation>
    <scope>NUCLEOTIDE SEQUENCE [LARGE SCALE GENOMIC DNA]</scope>
    <source>
        <strain evidence="5">CGMCC 1.12477</strain>
    </source>
</reference>
<organism evidence="4 5">
    <name type="scientific">Nocardioides aestuarii</name>
    <dbReference type="NCBI Taxonomy" id="252231"/>
    <lineage>
        <taxon>Bacteria</taxon>
        <taxon>Bacillati</taxon>
        <taxon>Actinomycetota</taxon>
        <taxon>Actinomycetes</taxon>
        <taxon>Propionibacteriales</taxon>
        <taxon>Nocardioidaceae</taxon>
        <taxon>Nocardioides</taxon>
    </lineage>
</organism>
<comment type="caution">
    <text evidence="4">The sequence shown here is derived from an EMBL/GenBank/DDBJ whole genome shotgun (WGS) entry which is preliminary data.</text>
</comment>
<proteinExistence type="predicted"/>